<dbReference type="AlphaFoldDB" id="A0A6A6B7A6"/>
<feature type="region of interest" description="Disordered" evidence="1">
    <location>
        <begin position="75"/>
        <end position="100"/>
    </location>
</feature>
<evidence type="ECO:0000256" key="1">
    <source>
        <dbReference type="SAM" id="MobiDB-lite"/>
    </source>
</evidence>
<dbReference type="GeneID" id="54304394"/>
<feature type="compositionally biased region" description="Polar residues" evidence="1">
    <location>
        <begin position="75"/>
        <end position="89"/>
    </location>
</feature>
<dbReference type="EMBL" id="ML995491">
    <property type="protein sequence ID" value="KAF2140042.1"/>
    <property type="molecule type" value="Genomic_DNA"/>
</dbReference>
<protein>
    <submittedName>
        <fullName evidence="2">Uncharacterized protein</fullName>
    </submittedName>
</protein>
<gene>
    <name evidence="2" type="ORF">K452DRAFT_59834</name>
</gene>
<evidence type="ECO:0000313" key="2">
    <source>
        <dbReference type="EMBL" id="KAF2140042.1"/>
    </source>
</evidence>
<reference evidence="2" key="1">
    <citation type="journal article" date="2020" name="Stud. Mycol.">
        <title>101 Dothideomycetes genomes: a test case for predicting lifestyles and emergence of pathogens.</title>
        <authorList>
            <person name="Haridas S."/>
            <person name="Albert R."/>
            <person name="Binder M."/>
            <person name="Bloem J."/>
            <person name="Labutti K."/>
            <person name="Salamov A."/>
            <person name="Andreopoulos B."/>
            <person name="Baker S."/>
            <person name="Barry K."/>
            <person name="Bills G."/>
            <person name="Bluhm B."/>
            <person name="Cannon C."/>
            <person name="Castanera R."/>
            <person name="Culley D."/>
            <person name="Daum C."/>
            <person name="Ezra D."/>
            <person name="Gonzalez J."/>
            <person name="Henrissat B."/>
            <person name="Kuo A."/>
            <person name="Liang C."/>
            <person name="Lipzen A."/>
            <person name="Lutzoni F."/>
            <person name="Magnuson J."/>
            <person name="Mondo S."/>
            <person name="Nolan M."/>
            <person name="Ohm R."/>
            <person name="Pangilinan J."/>
            <person name="Park H.-J."/>
            <person name="Ramirez L."/>
            <person name="Alfaro M."/>
            <person name="Sun H."/>
            <person name="Tritt A."/>
            <person name="Yoshinaga Y."/>
            <person name="Zwiers L.-H."/>
            <person name="Turgeon B."/>
            <person name="Goodwin S."/>
            <person name="Spatafora J."/>
            <person name="Crous P."/>
            <person name="Grigoriev I."/>
        </authorList>
    </citation>
    <scope>NUCLEOTIDE SEQUENCE</scope>
    <source>
        <strain evidence="2">CBS 121167</strain>
    </source>
</reference>
<proteinExistence type="predicted"/>
<dbReference type="RefSeq" id="XP_033395755.1">
    <property type="nucleotide sequence ID" value="XM_033546887.1"/>
</dbReference>
<organism evidence="2 3">
    <name type="scientific">Aplosporella prunicola CBS 121167</name>
    <dbReference type="NCBI Taxonomy" id="1176127"/>
    <lineage>
        <taxon>Eukaryota</taxon>
        <taxon>Fungi</taxon>
        <taxon>Dikarya</taxon>
        <taxon>Ascomycota</taxon>
        <taxon>Pezizomycotina</taxon>
        <taxon>Dothideomycetes</taxon>
        <taxon>Dothideomycetes incertae sedis</taxon>
        <taxon>Botryosphaeriales</taxon>
        <taxon>Aplosporellaceae</taxon>
        <taxon>Aplosporella</taxon>
    </lineage>
</organism>
<evidence type="ECO:0000313" key="3">
    <source>
        <dbReference type="Proteomes" id="UP000799438"/>
    </source>
</evidence>
<sequence length="100" mass="11453">MELQVADSGGSDSSQCLKWKYLSQLQVEHPYNKYPDTANSNTAHTAIMRICSYKRNKTYSIDHFVDGYRAYTHNKTSSSQKHTKQQYLLHTTAAHPSNRA</sequence>
<name>A0A6A6B7A6_9PEZI</name>
<dbReference type="Proteomes" id="UP000799438">
    <property type="component" value="Unassembled WGS sequence"/>
</dbReference>
<accession>A0A6A6B7A6</accession>
<keyword evidence="3" id="KW-1185">Reference proteome</keyword>